<name>A0A2S7F5C1_CLOBU</name>
<keyword evidence="2" id="KW-0805">Transcription regulation</keyword>
<dbReference type="GO" id="GO:0003700">
    <property type="term" value="F:DNA-binding transcription factor activity"/>
    <property type="evidence" value="ECO:0007669"/>
    <property type="project" value="InterPro"/>
</dbReference>
<dbReference type="SUPFAM" id="SSF46785">
    <property type="entry name" value="Winged helix' DNA-binding domain"/>
    <property type="match status" value="1"/>
</dbReference>
<evidence type="ECO:0000313" key="6">
    <source>
        <dbReference type="EMBL" id="PPV12098.1"/>
    </source>
</evidence>
<dbReference type="InterPro" id="IPR050950">
    <property type="entry name" value="HTH-type_LysR_regulators"/>
</dbReference>
<accession>A0A2S7F5C1</accession>
<comment type="similarity">
    <text evidence="1">Belongs to the LysR transcriptional regulatory family.</text>
</comment>
<evidence type="ECO:0000256" key="2">
    <source>
        <dbReference type="ARBA" id="ARBA00023015"/>
    </source>
</evidence>
<dbReference type="SUPFAM" id="SSF53850">
    <property type="entry name" value="Periplasmic binding protein-like II"/>
    <property type="match status" value="1"/>
</dbReference>
<evidence type="ECO:0000256" key="1">
    <source>
        <dbReference type="ARBA" id="ARBA00009437"/>
    </source>
</evidence>
<keyword evidence="4" id="KW-0804">Transcription</keyword>
<dbReference type="InterPro" id="IPR005119">
    <property type="entry name" value="LysR_subst-bd"/>
</dbReference>
<dbReference type="PRINTS" id="PR00039">
    <property type="entry name" value="HTHLYSR"/>
</dbReference>
<evidence type="ECO:0000256" key="4">
    <source>
        <dbReference type="ARBA" id="ARBA00023163"/>
    </source>
</evidence>
<dbReference type="AlphaFoldDB" id="A0A2S7F5C1"/>
<sequence>MDVRILRYFLAVAREENITKAANFLHISQPSLSVQIRELEQELGKKLLIRGKRKVTLTEEGILLRKRAEEIISLVDKTEREITSDEKKLSGDISIGSGETEAMNAAVQIARSLAEEYPDIHYHFFSGDAEAIMEQLDNGLLDFGILIEPVDIKKYERIHLNIKDIWGLLMRNDSPLAAKSVIEPKDIERIPIISPKREGLQREFASWIKKDFENLNVTATYNLIYNAALLVKEGMGYAIALDKLVYTGSGSGLCFRPFTPKMEVNLSIAWKKHQVFSKAAEKFIEKLSNDVL</sequence>
<dbReference type="PANTHER" id="PTHR30419">
    <property type="entry name" value="HTH-TYPE TRANSCRIPTIONAL REGULATOR YBHD"/>
    <property type="match status" value="1"/>
</dbReference>
<dbReference type="PROSITE" id="PS50931">
    <property type="entry name" value="HTH_LYSR"/>
    <property type="match status" value="1"/>
</dbReference>
<dbReference type="Pfam" id="PF03466">
    <property type="entry name" value="LysR_substrate"/>
    <property type="match status" value="1"/>
</dbReference>
<dbReference type="GO" id="GO:0005829">
    <property type="term" value="C:cytosol"/>
    <property type="evidence" value="ECO:0007669"/>
    <property type="project" value="TreeGrafter"/>
</dbReference>
<dbReference type="FunFam" id="1.10.10.10:FF:000001">
    <property type="entry name" value="LysR family transcriptional regulator"/>
    <property type="match status" value="1"/>
</dbReference>
<comment type="caution">
    <text evidence="6">The sequence shown here is derived from an EMBL/GenBank/DDBJ whole genome shotgun (WGS) entry which is preliminary data.</text>
</comment>
<feature type="domain" description="HTH lysR-type" evidence="5">
    <location>
        <begin position="1"/>
        <end position="58"/>
    </location>
</feature>
<proteinExistence type="inferred from homology"/>
<evidence type="ECO:0000256" key="3">
    <source>
        <dbReference type="ARBA" id="ARBA00023125"/>
    </source>
</evidence>
<dbReference type="Gene3D" id="1.10.10.10">
    <property type="entry name" value="Winged helix-like DNA-binding domain superfamily/Winged helix DNA-binding domain"/>
    <property type="match status" value="1"/>
</dbReference>
<dbReference type="Gene3D" id="3.40.190.290">
    <property type="match status" value="1"/>
</dbReference>
<dbReference type="InterPro" id="IPR036388">
    <property type="entry name" value="WH-like_DNA-bd_sf"/>
</dbReference>
<dbReference type="CDD" id="cd05466">
    <property type="entry name" value="PBP2_LTTR_substrate"/>
    <property type="match status" value="1"/>
</dbReference>
<evidence type="ECO:0000313" key="7">
    <source>
        <dbReference type="Proteomes" id="UP000238081"/>
    </source>
</evidence>
<dbReference type="RefSeq" id="WP_043665410.1">
    <property type="nucleotide sequence ID" value="NZ_CAVLFV010000009.1"/>
</dbReference>
<keyword evidence="3" id="KW-0238">DNA-binding</keyword>
<dbReference type="Proteomes" id="UP000238081">
    <property type="component" value="Unassembled WGS sequence"/>
</dbReference>
<dbReference type="Pfam" id="PF00126">
    <property type="entry name" value="HTH_1"/>
    <property type="match status" value="1"/>
</dbReference>
<dbReference type="PANTHER" id="PTHR30419:SF8">
    <property type="entry name" value="NITROGEN ASSIMILATION TRANSCRIPTIONAL ACTIVATOR-RELATED"/>
    <property type="match status" value="1"/>
</dbReference>
<dbReference type="EMBL" id="LRDH01000162">
    <property type="protein sequence ID" value="PPV12098.1"/>
    <property type="molecule type" value="Genomic_DNA"/>
</dbReference>
<organism evidence="6 7">
    <name type="scientific">Clostridium butyricum</name>
    <dbReference type="NCBI Taxonomy" id="1492"/>
    <lineage>
        <taxon>Bacteria</taxon>
        <taxon>Bacillati</taxon>
        <taxon>Bacillota</taxon>
        <taxon>Clostridia</taxon>
        <taxon>Eubacteriales</taxon>
        <taxon>Clostridiaceae</taxon>
        <taxon>Clostridium</taxon>
    </lineage>
</organism>
<dbReference type="InterPro" id="IPR000847">
    <property type="entry name" value="LysR_HTH_N"/>
</dbReference>
<gene>
    <name evidence="6" type="ORF">AWN73_06070</name>
</gene>
<evidence type="ECO:0000259" key="5">
    <source>
        <dbReference type="PROSITE" id="PS50931"/>
    </source>
</evidence>
<reference evidence="6 7" key="1">
    <citation type="submission" date="2016-01" db="EMBL/GenBank/DDBJ databases">
        <title>Characterization of the Clostridium difficile lineages that are prevalent in Hong Kong and China.</title>
        <authorList>
            <person name="Kwok J.S.-L."/>
            <person name="Lam W.-Y."/>
            <person name="Ip M."/>
            <person name="Chan T.-F."/>
            <person name="Hawkey P.M."/>
            <person name="Tsui S.K.-W."/>
        </authorList>
    </citation>
    <scope>NUCLEOTIDE SEQUENCE [LARGE SCALE GENOMIC DNA]</scope>
    <source>
        <strain evidence="6 7">300064</strain>
    </source>
</reference>
<dbReference type="GO" id="GO:0003677">
    <property type="term" value="F:DNA binding"/>
    <property type="evidence" value="ECO:0007669"/>
    <property type="project" value="UniProtKB-KW"/>
</dbReference>
<protein>
    <submittedName>
        <fullName evidence="6">LysR family transcriptional regulator</fullName>
    </submittedName>
</protein>
<dbReference type="InterPro" id="IPR036390">
    <property type="entry name" value="WH_DNA-bd_sf"/>
</dbReference>